<comment type="caution">
    <text evidence="3">The sequence shown here is derived from an EMBL/GenBank/DDBJ whole genome shotgun (WGS) entry which is preliminary data.</text>
</comment>
<dbReference type="OrthoDB" id="10055769at2759"/>
<comment type="similarity">
    <text evidence="1">Belongs to the RdRP family.</text>
</comment>
<keyword evidence="4" id="KW-1185">Reference proteome</keyword>
<dbReference type="HOGENOM" id="CLU_003387_1_0_1"/>
<keyword evidence="1" id="KW-0808">Transferase</keyword>
<dbReference type="Proteomes" id="UP000029665">
    <property type="component" value="Unassembled WGS sequence"/>
</dbReference>
<sequence length="1144" mass="128421">MITAPSDEMRLPDVPYWRRAKPSGSHTSIAVARSQLPSNMWSFHRTPSSSTTVSTPAIPQGTFTPAACVKSTLPALSSSLSHSASVPHVSPIHALPPLPEWQPPPPVVVGASPSRLQAAVLGLPWGAQWELARFIATGFDAAALLKPKDIASPELKGKNAKAAPQVKKLVEQKLALAKAEEHEVSKQFAVAFQRERAVKSPWEELDREEEILCEHPLGGIGCNSDQSFLENDPDWYGGRIHFTAQLRKEKGSSFSIILDRPQLGTSNRLARRFGSRRIIRVRLQKDIAWNTQGNELRDYFKRPFIIAGVVFRAFYAKEQNVFLFRTNEGFEQHADGTVLITQPSVSCRGQQEYSWLEFIGWHNRLEHNTDQTMVKWSARFALGLSNSIPGVRLHPSDVRFIPDIICDSFKGPGKPPSEMQMTDGCGFTNRALMRALKAKFPTWPEEPTAIQFRLAGGKGLALVRHDLSPEDEERPTLWLRPSQLKINYTDRPPQECIVPDDADPAWVTLDILRASHMNTPIRLSAETITNLAENGVPHSCFVELFKLDIQERIGPLLNFAIPESPKDMQALWYTIARTGAVMLSRVTREAVGIARAAGYVMEDDTDELEDEDEDGLKGLDKALQDGSSAWWEDPISGLPSRLDETCLTLLDSGFTPSKCPVLRAKLREFVKQTITTYRSNYRFIVPMSCAAFIVPDPFGVLGANEIHVKCSRRDFLDPEGRKTDIVIGDVLVKAVFHEKLRHYYDVIVVSTKSHLYQGKSLDRHLASLTGGGDYDGDTLQVFWDPRIVTNFKEPNLATEPPDVQKCLVKDTTTVSAFLAAMPPSAPYDYKIFAMQHYLLGALRSSSHVSLYSTWWEKSTYVQGYAHPETVFLAYMFCAVLDGLKTGVSVDPKAFAKHRDKWSVGALLWKTENSDDNRILSRPSHRSLFIMDVLQRQVKLACEQLLGRIEDKLGHPRSEEWPCRACREDHVGCSLCDADLVQPWLDARTRARELQSAGQPGMWDELEVIKQHVEEMHEQEKDAWRAATSGRAAGAGTTSKRGKARFTDLPIEKRQDILREQSKRFHAAPENLRYLLDPTVVKASYAYFYDHQVKGWSRFPWNVAARALCEIKAKASGPSKTISGDFYMSMAVSPLYVRQYISSRT</sequence>
<dbReference type="EC" id="2.7.7.48" evidence="1"/>
<keyword evidence="1" id="KW-0694">RNA-binding</keyword>
<dbReference type="GO" id="GO:0031380">
    <property type="term" value="C:nuclear RNA-directed RNA polymerase complex"/>
    <property type="evidence" value="ECO:0007669"/>
    <property type="project" value="TreeGrafter"/>
</dbReference>
<evidence type="ECO:0000259" key="2">
    <source>
        <dbReference type="Pfam" id="PF05183"/>
    </source>
</evidence>
<evidence type="ECO:0000313" key="3">
    <source>
        <dbReference type="EMBL" id="CDO75004.1"/>
    </source>
</evidence>
<proteinExistence type="inferred from homology"/>
<dbReference type="Pfam" id="PF05183">
    <property type="entry name" value="RdRP"/>
    <property type="match status" value="1"/>
</dbReference>
<dbReference type="PANTHER" id="PTHR23079:SF55">
    <property type="entry name" value="RNA-DIRECTED RNA POLYMERASE"/>
    <property type="match status" value="1"/>
</dbReference>
<keyword evidence="1" id="KW-0548">Nucleotidyltransferase</keyword>
<keyword evidence="1" id="KW-0696">RNA-directed RNA polymerase</keyword>
<gene>
    <name evidence="3" type="ORF">BN946_scf184965.g6</name>
</gene>
<name>A0A060SS04_PYCCI</name>
<dbReference type="GO" id="GO:0030422">
    <property type="term" value="P:siRNA processing"/>
    <property type="evidence" value="ECO:0007669"/>
    <property type="project" value="TreeGrafter"/>
</dbReference>
<comment type="catalytic activity">
    <reaction evidence="1">
        <text>RNA(n) + a ribonucleoside 5'-triphosphate = RNA(n+1) + diphosphate</text>
        <dbReference type="Rhea" id="RHEA:21248"/>
        <dbReference type="Rhea" id="RHEA-COMP:14527"/>
        <dbReference type="Rhea" id="RHEA-COMP:17342"/>
        <dbReference type="ChEBI" id="CHEBI:33019"/>
        <dbReference type="ChEBI" id="CHEBI:61557"/>
        <dbReference type="ChEBI" id="CHEBI:140395"/>
        <dbReference type="EC" id="2.7.7.48"/>
    </reaction>
</comment>
<dbReference type="AlphaFoldDB" id="A0A060SS04"/>
<dbReference type="InterPro" id="IPR057596">
    <property type="entry name" value="RDRP_core"/>
</dbReference>
<organism evidence="3 4">
    <name type="scientific">Pycnoporus cinnabarinus</name>
    <name type="common">Cinnabar-red polypore</name>
    <name type="synonym">Trametes cinnabarina</name>
    <dbReference type="NCBI Taxonomy" id="5643"/>
    <lineage>
        <taxon>Eukaryota</taxon>
        <taxon>Fungi</taxon>
        <taxon>Dikarya</taxon>
        <taxon>Basidiomycota</taxon>
        <taxon>Agaricomycotina</taxon>
        <taxon>Agaricomycetes</taxon>
        <taxon>Polyporales</taxon>
        <taxon>Polyporaceae</taxon>
        <taxon>Trametes</taxon>
    </lineage>
</organism>
<accession>A0A060SS04</accession>
<protein>
    <recommendedName>
        <fullName evidence="1">RNA-dependent RNA polymerase</fullName>
        <ecNumber evidence="1">2.7.7.48</ecNumber>
    </recommendedName>
</protein>
<feature type="domain" description="RDRP core" evidence="2">
    <location>
        <begin position="254"/>
        <end position="937"/>
    </location>
</feature>
<dbReference type="InterPro" id="IPR007855">
    <property type="entry name" value="RDRP"/>
</dbReference>
<evidence type="ECO:0000313" key="4">
    <source>
        <dbReference type="Proteomes" id="UP000029665"/>
    </source>
</evidence>
<dbReference type="GO" id="GO:0003968">
    <property type="term" value="F:RNA-directed RNA polymerase activity"/>
    <property type="evidence" value="ECO:0007669"/>
    <property type="project" value="UniProtKB-KW"/>
</dbReference>
<reference evidence="3" key="1">
    <citation type="submission" date="2014-01" db="EMBL/GenBank/DDBJ databases">
        <title>The genome of the white-rot fungus Pycnoporus cinnabarinus: a basidiomycete model with a versatile arsenal for lignocellulosic biomass breakdown.</title>
        <authorList>
            <person name="Levasseur A."/>
            <person name="Lomascolo A."/>
            <person name="Ruiz-Duenas F.J."/>
            <person name="Uzan E."/>
            <person name="Piumi F."/>
            <person name="Kues U."/>
            <person name="Ram A.F.J."/>
            <person name="Murat C."/>
            <person name="Haon M."/>
            <person name="Benoit I."/>
            <person name="Arfi Y."/>
            <person name="Chevret D."/>
            <person name="Drula E."/>
            <person name="Kwon M.J."/>
            <person name="Gouret P."/>
            <person name="Lesage-Meessen L."/>
            <person name="Lombard V."/>
            <person name="Mariette J."/>
            <person name="Noirot C."/>
            <person name="Park J."/>
            <person name="Patyshakuliyeva A."/>
            <person name="Wieneger R.A.B."/>
            <person name="Wosten H.A.B."/>
            <person name="Martin F."/>
            <person name="Coutinho P.M."/>
            <person name="de Vries R."/>
            <person name="Martinez A.T."/>
            <person name="Klopp C."/>
            <person name="Pontarotti P."/>
            <person name="Henrissat B."/>
            <person name="Record E."/>
        </authorList>
    </citation>
    <scope>NUCLEOTIDE SEQUENCE [LARGE SCALE GENOMIC DNA]</scope>
    <source>
        <strain evidence="3">BRFM137</strain>
    </source>
</reference>
<evidence type="ECO:0000256" key="1">
    <source>
        <dbReference type="RuleBase" id="RU363098"/>
    </source>
</evidence>
<dbReference type="GO" id="GO:0003723">
    <property type="term" value="F:RNA binding"/>
    <property type="evidence" value="ECO:0007669"/>
    <property type="project" value="UniProtKB-KW"/>
</dbReference>
<dbReference type="OMA" id="KWTARFA"/>
<dbReference type="PANTHER" id="PTHR23079">
    <property type="entry name" value="RNA-DEPENDENT RNA POLYMERASE"/>
    <property type="match status" value="1"/>
</dbReference>
<dbReference type="EMBL" id="CCBP010000230">
    <property type="protein sequence ID" value="CDO75004.1"/>
    <property type="molecule type" value="Genomic_DNA"/>
</dbReference>
<dbReference type="STRING" id="5643.A0A060SS04"/>